<dbReference type="AlphaFoldDB" id="A0A5J5IFY9"/>
<dbReference type="SUPFAM" id="SSF55961">
    <property type="entry name" value="Bet v1-like"/>
    <property type="match status" value="2"/>
</dbReference>
<evidence type="ECO:0000313" key="3">
    <source>
        <dbReference type="EMBL" id="KAA9038709.1"/>
    </source>
</evidence>
<gene>
    <name evidence="3" type="ORF">FW778_14275</name>
</gene>
<comment type="similarity">
    <text evidence="1">Belongs to the AHA1 family.</text>
</comment>
<dbReference type="Pfam" id="PF08327">
    <property type="entry name" value="AHSA1"/>
    <property type="match status" value="1"/>
</dbReference>
<reference evidence="3 4" key="1">
    <citation type="submission" date="2019-09" db="EMBL/GenBank/DDBJ databases">
        <title>Draft genome sequence of Ginsengibacter sp. BR5-29.</title>
        <authorList>
            <person name="Im W.-T."/>
        </authorList>
    </citation>
    <scope>NUCLEOTIDE SEQUENCE [LARGE SCALE GENOMIC DNA]</scope>
    <source>
        <strain evidence="3 4">BR5-29</strain>
    </source>
</reference>
<comment type="caution">
    <text evidence="3">The sequence shown here is derived from an EMBL/GenBank/DDBJ whole genome shotgun (WGS) entry which is preliminary data.</text>
</comment>
<evidence type="ECO:0000259" key="2">
    <source>
        <dbReference type="Pfam" id="PF08327"/>
    </source>
</evidence>
<protein>
    <recommendedName>
        <fullName evidence="2">Activator of Hsp90 ATPase homologue 1/2-like C-terminal domain-containing protein</fullName>
    </recommendedName>
</protein>
<sequence>MSKENNYVTATYTVDIEVAKPSNVVFNHIVELSKWWVEEFVGEELKLNSAFILKVGDTHFSKNKVIEFVPDKKFVWVTTQSKRSSDNFDWTGTKMIFELSPKNNGTLITFTYDGVIFENEQGRLKEICDYCIKDLLYKHLESFTSTIELAKSPQEIFSCLIDVTNWWSLDFEGNSKELNDEFTIHHPDQHYSKQKLVEVIPNKKIVWLVTESTLYWLRINKHEWTNTKMIFELIAEGEKTILHFTHEGLTPKMECYAMCENGWTMIIKSWLIHFITNGTPSPEITKAAEIRNKILAHQTK</sequence>
<proteinExistence type="inferred from homology"/>
<dbReference type="RefSeq" id="WP_150415430.1">
    <property type="nucleotide sequence ID" value="NZ_VYQF01000003.1"/>
</dbReference>
<dbReference type="InterPro" id="IPR023393">
    <property type="entry name" value="START-like_dom_sf"/>
</dbReference>
<accession>A0A5J5IFY9</accession>
<name>A0A5J5IFY9_9BACT</name>
<dbReference type="Gene3D" id="3.30.530.20">
    <property type="match status" value="2"/>
</dbReference>
<evidence type="ECO:0000313" key="4">
    <source>
        <dbReference type="Proteomes" id="UP000326903"/>
    </source>
</evidence>
<dbReference type="Proteomes" id="UP000326903">
    <property type="component" value="Unassembled WGS sequence"/>
</dbReference>
<organism evidence="3 4">
    <name type="scientific">Ginsengibacter hankyongi</name>
    <dbReference type="NCBI Taxonomy" id="2607284"/>
    <lineage>
        <taxon>Bacteria</taxon>
        <taxon>Pseudomonadati</taxon>
        <taxon>Bacteroidota</taxon>
        <taxon>Chitinophagia</taxon>
        <taxon>Chitinophagales</taxon>
        <taxon>Chitinophagaceae</taxon>
        <taxon>Ginsengibacter</taxon>
    </lineage>
</organism>
<dbReference type="EMBL" id="VYQF01000003">
    <property type="protein sequence ID" value="KAA9038709.1"/>
    <property type="molecule type" value="Genomic_DNA"/>
</dbReference>
<evidence type="ECO:0000256" key="1">
    <source>
        <dbReference type="ARBA" id="ARBA00006817"/>
    </source>
</evidence>
<dbReference type="CDD" id="cd07814">
    <property type="entry name" value="SRPBCC_CalC_Aha1-like"/>
    <property type="match status" value="1"/>
</dbReference>
<dbReference type="InterPro" id="IPR013538">
    <property type="entry name" value="ASHA1/2-like_C"/>
</dbReference>
<keyword evidence="4" id="KW-1185">Reference proteome</keyword>
<feature type="domain" description="Activator of Hsp90 ATPase homologue 1/2-like C-terminal" evidence="2">
    <location>
        <begin position="163"/>
        <end position="268"/>
    </location>
</feature>